<protein>
    <submittedName>
        <fullName evidence="2">Uncharacterized protein</fullName>
    </submittedName>
</protein>
<evidence type="ECO:0000313" key="2">
    <source>
        <dbReference type="EMBL" id="MPC19310.1"/>
    </source>
</evidence>
<dbReference type="EMBL" id="VSRR010000759">
    <property type="protein sequence ID" value="MPC19310.1"/>
    <property type="molecule type" value="Genomic_DNA"/>
</dbReference>
<reference evidence="2 3" key="1">
    <citation type="submission" date="2019-05" db="EMBL/GenBank/DDBJ databases">
        <title>Another draft genome of Portunus trituberculatus and its Hox gene families provides insights of decapod evolution.</title>
        <authorList>
            <person name="Jeong J.-H."/>
            <person name="Song I."/>
            <person name="Kim S."/>
            <person name="Choi T."/>
            <person name="Kim D."/>
            <person name="Ryu S."/>
            <person name="Kim W."/>
        </authorList>
    </citation>
    <scope>NUCLEOTIDE SEQUENCE [LARGE SCALE GENOMIC DNA]</scope>
    <source>
        <tissue evidence="2">Muscle</tissue>
    </source>
</reference>
<dbReference type="AlphaFoldDB" id="A0A5B7DD94"/>
<comment type="caution">
    <text evidence="2">The sequence shown here is derived from an EMBL/GenBank/DDBJ whole genome shotgun (WGS) entry which is preliminary data.</text>
</comment>
<feature type="region of interest" description="Disordered" evidence="1">
    <location>
        <begin position="1"/>
        <end position="42"/>
    </location>
</feature>
<evidence type="ECO:0000313" key="3">
    <source>
        <dbReference type="Proteomes" id="UP000324222"/>
    </source>
</evidence>
<gene>
    <name evidence="2" type="ORF">E2C01_012221</name>
</gene>
<sequence length="82" mass="8808">MRGEVTRGRGGRGEGEGRVNMVDQGPDKPAAQPAPAQLDLPLTAPPPVTLRCLQRHCSADTNASRALPVYVHRTESIPIRGR</sequence>
<keyword evidence="3" id="KW-1185">Reference proteome</keyword>
<accession>A0A5B7DD94</accession>
<organism evidence="2 3">
    <name type="scientific">Portunus trituberculatus</name>
    <name type="common">Swimming crab</name>
    <name type="synonym">Neptunus trituberculatus</name>
    <dbReference type="NCBI Taxonomy" id="210409"/>
    <lineage>
        <taxon>Eukaryota</taxon>
        <taxon>Metazoa</taxon>
        <taxon>Ecdysozoa</taxon>
        <taxon>Arthropoda</taxon>
        <taxon>Crustacea</taxon>
        <taxon>Multicrustacea</taxon>
        <taxon>Malacostraca</taxon>
        <taxon>Eumalacostraca</taxon>
        <taxon>Eucarida</taxon>
        <taxon>Decapoda</taxon>
        <taxon>Pleocyemata</taxon>
        <taxon>Brachyura</taxon>
        <taxon>Eubrachyura</taxon>
        <taxon>Portunoidea</taxon>
        <taxon>Portunidae</taxon>
        <taxon>Portuninae</taxon>
        <taxon>Portunus</taxon>
    </lineage>
</organism>
<proteinExistence type="predicted"/>
<feature type="compositionally biased region" description="Basic and acidic residues" evidence="1">
    <location>
        <begin position="1"/>
        <end position="17"/>
    </location>
</feature>
<evidence type="ECO:0000256" key="1">
    <source>
        <dbReference type="SAM" id="MobiDB-lite"/>
    </source>
</evidence>
<name>A0A5B7DD94_PORTR</name>
<dbReference type="Proteomes" id="UP000324222">
    <property type="component" value="Unassembled WGS sequence"/>
</dbReference>
<feature type="compositionally biased region" description="Low complexity" evidence="1">
    <location>
        <begin position="23"/>
        <end position="42"/>
    </location>
</feature>